<dbReference type="Gene3D" id="3.40.190.170">
    <property type="entry name" value="Bacterial extracellular solute-binding protein, family 7"/>
    <property type="match status" value="1"/>
</dbReference>
<gene>
    <name evidence="2" type="ORF">S03H2_45713</name>
</gene>
<keyword evidence="1" id="KW-0732">Signal</keyword>
<dbReference type="AlphaFoldDB" id="X1JTQ2"/>
<dbReference type="Pfam" id="PF03480">
    <property type="entry name" value="DctP"/>
    <property type="match status" value="1"/>
</dbReference>
<evidence type="ECO:0008006" key="3">
    <source>
        <dbReference type="Google" id="ProtNLM"/>
    </source>
</evidence>
<comment type="caution">
    <text evidence="2">The sequence shown here is derived from an EMBL/GenBank/DDBJ whole genome shotgun (WGS) entry which is preliminary data.</text>
</comment>
<proteinExistence type="predicted"/>
<organism evidence="2">
    <name type="scientific">marine sediment metagenome</name>
    <dbReference type="NCBI Taxonomy" id="412755"/>
    <lineage>
        <taxon>unclassified sequences</taxon>
        <taxon>metagenomes</taxon>
        <taxon>ecological metagenomes</taxon>
    </lineage>
</organism>
<dbReference type="InterPro" id="IPR038404">
    <property type="entry name" value="TRAP_DctP_sf"/>
</dbReference>
<dbReference type="PANTHER" id="PTHR33376:SF5">
    <property type="entry name" value="EXTRACYTOPLASMIC SOLUTE RECEPTOR PROTEIN"/>
    <property type="match status" value="1"/>
</dbReference>
<evidence type="ECO:0000313" key="2">
    <source>
        <dbReference type="EMBL" id="GAH73183.1"/>
    </source>
</evidence>
<sequence>VVDIVKWAGPSTNWGMKLHEVAPYLLWPGWFKVGQMCFYEINLDEWNALSDKHQKMLERVATHNTLDNLYREAKEDMEYYLKYLDYGCTMTTLPVEDQQKLAEAAKEVMQEYSDENPLFKEIYENQKQFLSDWHAYVDMTRPDVSVMYD</sequence>
<dbReference type="PANTHER" id="PTHR33376">
    <property type="match status" value="1"/>
</dbReference>
<protein>
    <recommendedName>
        <fullName evidence="3">ABC transporter substrate-binding protein</fullName>
    </recommendedName>
</protein>
<dbReference type="GO" id="GO:0055085">
    <property type="term" value="P:transmembrane transport"/>
    <property type="evidence" value="ECO:0007669"/>
    <property type="project" value="InterPro"/>
</dbReference>
<reference evidence="2" key="1">
    <citation type="journal article" date="2014" name="Front. Microbiol.">
        <title>High frequency of phylogenetically diverse reductive dehalogenase-homologous genes in deep subseafloor sedimentary metagenomes.</title>
        <authorList>
            <person name="Kawai M."/>
            <person name="Futagami T."/>
            <person name="Toyoda A."/>
            <person name="Takaki Y."/>
            <person name="Nishi S."/>
            <person name="Hori S."/>
            <person name="Arai W."/>
            <person name="Tsubouchi T."/>
            <person name="Morono Y."/>
            <person name="Uchiyama I."/>
            <person name="Ito T."/>
            <person name="Fujiyama A."/>
            <person name="Inagaki F."/>
            <person name="Takami H."/>
        </authorList>
    </citation>
    <scope>NUCLEOTIDE SEQUENCE</scope>
    <source>
        <strain evidence="2">Expedition CK06-06</strain>
    </source>
</reference>
<dbReference type="EMBL" id="BARU01028658">
    <property type="protein sequence ID" value="GAH73183.1"/>
    <property type="molecule type" value="Genomic_DNA"/>
</dbReference>
<feature type="non-terminal residue" evidence="2">
    <location>
        <position position="1"/>
    </location>
</feature>
<name>X1JTQ2_9ZZZZ</name>
<evidence type="ECO:0000256" key="1">
    <source>
        <dbReference type="ARBA" id="ARBA00022729"/>
    </source>
</evidence>
<accession>X1JTQ2</accession>
<dbReference type="InterPro" id="IPR018389">
    <property type="entry name" value="DctP_fam"/>
</dbReference>